<evidence type="ECO:0000256" key="1">
    <source>
        <dbReference type="SAM" id="Phobius"/>
    </source>
</evidence>
<accession>A0ABW7URY8</accession>
<keyword evidence="1" id="KW-0812">Transmembrane</keyword>
<dbReference type="RefSeq" id="WP_055472529.1">
    <property type="nucleotide sequence ID" value="NZ_JBEZHZ010000054.1"/>
</dbReference>
<evidence type="ECO:0000313" key="3">
    <source>
        <dbReference type="Proteomes" id="UP001611548"/>
    </source>
</evidence>
<gene>
    <name evidence="2" type="ORF">ACH429_10180</name>
</gene>
<reference evidence="2 3" key="1">
    <citation type="submission" date="2024-10" db="EMBL/GenBank/DDBJ databases">
        <title>The Natural Products Discovery Center: Release of the First 8490 Sequenced Strains for Exploring Actinobacteria Biosynthetic Diversity.</title>
        <authorList>
            <person name="Kalkreuter E."/>
            <person name="Kautsar S.A."/>
            <person name="Yang D."/>
            <person name="Bader C.D."/>
            <person name="Teijaro C.N."/>
            <person name="Fluegel L."/>
            <person name="Davis C.M."/>
            <person name="Simpson J.R."/>
            <person name="Lauterbach L."/>
            <person name="Steele A.D."/>
            <person name="Gui C."/>
            <person name="Meng S."/>
            <person name="Li G."/>
            <person name="Viehrig K."/>
            <person name="Ye F."/>
            <person name="Su P."/>
            <person name="Kiefer A.F."/>
            <person name="Nichols A."/>
            <person name="Cepeda A.J."/>
            <person name="Yan W."/>
            <person name="Fan B."/>
            <person name="Jiang Y."/>
            <person name="Adhikari A."/>
            <person name="Zheng C.-J."/>
            <person name="Schuster L."/>
            <person name="Cowan T.M."/>
            <person name="Smanski M.J."/>
            <person name="Chevrette M.G."/>
            <person name="De Carvalho L.P.S."/>
            <person name="Shen B."/>
        </authorList>
    </citation>
    <scope>NUCLEOTIDE SEQUENCE [LARGE SCALE GENOMIC DNA]</scope>
    <source>
        <strain evidence="2 3">NPDC020327</strain>
    </source>
</reference>
<proteinExistence type="predicted"/>
<keyword evidence="3" id="KW-1185">Reference proteome</keyword>
<keyword evidence="1" id="KW-0472">Membrane</keyword>
<dbReference type="Proteomes" id="UP001611548">
    <property type="component" value="Unassembled WGS sequence"/>
</dbReference>
<evidence type="ECO:0000313" key="2">
    <source>
        <dbReference type="EMBL" id="MFI1964476.1"/>
    </source>
</evidence>
<feature type="transmembrane region" description="Helical" evidence="1">
    <location>
        <begin position="55"/>
        <end position="74"/>
    </location>
</feature>
<organism evidence="2 3">
    <name type="scientific">Streptomyces pathocidini</name>
    <dbReference type="NCBI Taxonomy" id="1650571"/>
    <lineage>
        <taxon>Bacteria</taxon>
        <taxon>Bacillati</taxon>
        <taxon>Actinomycetota</taxon>
        <taxon>Actinomycetes</taxon>
        <taxon>Kitasatosporales</taxon>
        <taxon>Streptomycetaceae</taxon>
        <taxon>Streptomyces</taxon>
    </lineage>
</organism>
<dbReference type="EMBL" id="JBIRWE010000003">
    <property type="protein sequence ID" value="MFI1964476.1"/>
    <property type="molecule type" value="Genomic_DNA"/>
</dbReference>
<keyword evidence="1" id="KW-1133">Transmembrane helix</keyword>
<feature type="transmembrane region" description="Helical" evidence="1">
    <location>
        <begin position="81"/>
        <end position="103"/>
    </location>
</feature>
<sequence length="109" mass="11131">MAQPVRQHHGPLSALSSVLNSDGKAHPVENSFVAATVVLGVVAFITAQFDSLHLVSSWTGLVGVLTGAWGQMISATTGERFLLIIGLGAAAVGFYLGMAHGGLFGSLLG</sequence>
<comment type="caution">
    <text evidence="2">The sequence shown here is derived from an EMBL/GenBank/DDBJ whole genome shotgun (WGS) entry which is preliminary data.</text>
</comment>
<evidence type="ECO:0008006" key="4">
    <source>
        <dbReference type="Google" id="ProtNLM"/>
    </source>
</evidence>
<name>A0ABW7URY8_9ACTN</name>
<feature type="transmembrane region" description="Helical" evidence="1">
    <location>
        <begin position="31"/>
        <end position="49"/>
    </location>
</feature>
<protein>
    <recommendedName>
        <fullName evidence="4">Integral membrane protein</fullName>
    </recommendedName>
</protein>